<reference evidence="7" key="1">
    <citation type="submission" date="2015-01" db="EMBL/GenBank/DDBJ databases">
        <authorList>
            <person name="Manzoor Shahid"/>
            <person name="Zubair Saima"/>
        </authorList>
    </citation>
    <scope>NUCLEOTIDE SEQUENCE [LARGE SCALE GENOMIC DNA]</scope>
    <source>
        <strain evidence="7">Sp3</strain>
    </source>
</reference>
<dbReference type="InterPro" id="IPR000014">
    <property type="entry name" value="PAS"/>
</dbReference>
<proteinExistence type="predicted"/>
<evidence type="ECO:0000259" key="4">
    <source>
        <dbReference type="PROSITE" id="PS50045"/>
    </source>
</evidence>
<dbReference type="InterPro" id="IPR013767">
    <property type="entry name" value="PAS_fold"/>
</dbReference>
<dbReference type="SMART" id="SM00091">
    <property type="entry name" value="PAS"/>
    <property type="match status" value="1"/>
</dbReference>
<dbReference type="GO" id="GO:0005524">
    <property type="term" value="F:ATP binding"/>
    <property type="evidence" value="ECO:0007669"/>
    <property type="project" value="UniProtKB-KW"/>
</dbReference>
<dbReference type="Pfam" id="PF00989">
    <property type="entry name" value="PAS"/>
    <property type="match status" value="1"/>
</dbReference>
<keyword evidence="7" id="KW-1185">Reference proteome</keyword>
<gene>
    <name evidence="6" type="ORF">SSCH_560016</name>
</gene>
<dbReference type="PANTHER" id="PTHR32071:SF112">
    <property type="entry name" value="REGULATORY PROTEIN"/>
    <property type="match status" value="1"/>
</dbReference>
<dbReference type="CDD" id="cd00009">
    <property type="entry name" value="AAA"/>
    <property type="match status" value="1"/>
</dbReference>
<keyword evidence="3" id="KW-0175">Coiled coil</keyword>
<sequence>MQNKQLDSGIAIFAEDRGLVYTSPMVLELVDVEDLRSIADGKSTRRLTDKDGCPVQVKSEKTNMDGQSVTIAVLTWREQQEHRDPREPQEPVEERLALLEKVLDTVYEGVIVTDTEGKIIFFNSALESMEGLKRDEVVGRYLSEVYKVSSDKFDHQLVVESGEPYKEHSTTYFTAKGEEINLVASYYPVSHQGEIIGAFSLCRDFTRIKDLLTKNMNLQRQVQSKREDAKNLNNGTRYIIEDFIYASDQIDRLINQAQKAALSDFPVLVYGETGTGKEVLVQGIHNASTRRDEAFVGINCAAIPETLLESTLFGTVKGAFTGAVGQSGVVSEQAGKGHTVSR</sequence>
<evidence type="ECO:0000256" key="1">
    <source>
        <dbReference type="ARBA" id="ARBA00022741"/>
    </source>
</evidence>
<evidence type="ECO:0000256" key="2">
    <source>
        <dbReference type="ARBA" id="ARBA00022840"/>
    </source>
</evidence>
<keyword evidence="1" id="KW-0547">Nucleotide-binding</keyword>
<dbReference type="PROSITE" id="PS50045">
    <property type="entry name" value="SIGMA54_INTERACT_4"/>
    <property type="match status" value="1"/>
</dbReference>
<dbReference type="Gene3D" id="3.40.50.300">
    <property type="entry name" value="P-loop containing nucleotide triphosphate hydrolases"/>
    <property type="match status" value="1"/>
</dbReference>
<evidence type="ECO:0000313" key="6">
    <source>
        <dbReference type="EMBL" id="CEO89682.1"/>
    </source>
</evidence>
<dbReference type="PANTHER" id="PTHR32071">
    <property type="entry name" value="TRANSCRIPTIONAL REGULATORY PROTEIN"/>
    <property type="match status" value="1"/>
</dbReference>
<dbReference type="Proteomes" id="UP000046155">
    <property type="component" value="Unassembled WGS sequence"/>
</dbReference>
<organism evidence="6 7">
    <name type="scientific">Syntrophaceticus schinkii</name>
    <dbReference type="NCBI Taxonomy" id="499207"/>
    <lineage>
        <taxon>Bacteria</taxon>
        <taxon>Bacillati</taxon>
        <taxon>Bacillota</taxon>
        <taxon>Clostridia</taxon>
        <taxon>Thermoanaerobacterales</taxon>
        <taxon>Thermoanaerobacterales Family III. Incertae Sedis</taxon>
        <taxon>Syntrophaceticus</taxon>
    </lineage>
</organism>
<dbReference type="GO" id="GO:0006355">
    <property type="term" value="P:regulation of DNA-templated transcription"/>
    <property type="evidence" value="ECO:0007669"/>
    <property type="project" value="InterPro"/>
</dbReference>
<dbReference type="InterPro" id="IPR035965">
    <property type="entry name" value="PAS-like_dom_sf"/>
</dbReference>
<dbReference type="EMBL" id="CDRZ01000254">
    <property type="protein sequence ID" value="CEO89682.1"/>
    <property type="molecule type" value="Genomic_DNA"/>
</dbReference>
<evidence type="ECO:0000256" key="3">
    <source>
        <dbReference type="SAM" id="Coils"/>
    </source>
</evidence>
<dbReference type="SUPFAM" id="SSF55785">
    <property type="entry name" value="PYP-like sensor domain (PAS domain)"/>
    <property type="match status" value="1"/>
</dbReference>
<accession>A0A0B7MPP6</accession>
<dbReference type="AlphaFoldDB" id="A0A0B7MPP6"/>
<dbReference type="CDD" id="cd00130">
    <property type="entry name" value="PAS"/>
    <property type="match status" value="1"/>
</dbReference>
<dbReference type="InterPro" id="IPR002078">
    <property type="entry name" value="Sigma_54_int"/>
</dbReference>
<keyword evidence="2" id="KW-0067">ATP-binding</keyword>
<evidence type="ECO:0000313" key="7">
    <source>
        <dbReference type="Proteomes" id="UP000046155"/>
    </source>
</evidence>
<protein>
    <submittedName>
        <fullName evidence="6">Uncharacterized protein</fullName>
    </submittedName>
</protein>
<dbReference type="InterPro" id="IPR027417">
    <property type="entry name" value="P-loop_NTPase"/>
</dbReference>
<evidence type="ECO:0000259" key="5">
    <source>
        <dbReference type="PROSITE" id="PS50112"/>
    </source>
</evidence>
<dbReference type="PROSITE" id="PS00675">
    <property type="entry name" value="SIGMA54_INTERACT_1"/>
    <property type="match status" value="1"/>
</dbReference>
<dbReference type="Pfam" id="PF00158">
    <property type="entry name" value="Sigma54_activat"/>
    <property type="match status" value="1"/>
</dbReference>
<dbReference type="SUPFAM" id="SSF52540">
    <property type="entry name" value="P-loop containing nucleoside triphosphate hydrolases"/>
    <property type="match status" value="1"/>
</dbReference>
<feature type="domain" description="PAS" evidence="5">
    <location>
        <begin position="95"/>
        <end position="140"/>
    </location>
</feature>
<dbReference type="NCBIfam" id="TIGR00229">
    <property type="entry name" value="sensory_box"/>
    <property type="match status" value="1"/>
</dbReference>
<dbReference type="PROSITE" id="PS50112">
    <property type="entry name" value="PAS"/>
    <property type="match status" value="1"/>
</dbReference>
<name>A0A0B7MPP6_9FIRM</name>
<dbReference type="Gene3D" id="3.30.450.20">
    <property type="entry name" value="PAS domain"/>
    <property type="match status" value="1"/>
</dbReference>
<dbReference type="InterPro" id="IPR025662">
    <property type="entry name" value="Sigma_54_int_dom_ATP-bd_1"/>
</dbReference>
<feature type="domain" description="Sigma-54 factor interaction" evidence="4">
    <location>
        <begin position="243"/>
        <end position="342"/>
    </location>
</feature>
<feature type="coiled-coil region" evidence="3">
    <location>
        <begin position="208"/>
        <end position="235"/>
    </location>
</feature>